<dbReference type="GO" id="GO:0005739">
    <property type="term" value="C:mitochondrion"/>
    <property type="evidence" value="ECO:0007669"/>
    <property type="project" value="TreeGrafter"/>
</dbReference>
<name>A0A0C9SK59_PLICR</name>
<dbReference type="GO" id="GO:0004325">
    <property type="term" value="F:ferrochelatase activity"/>
    <property type="evidence" value="ECO:0007669"/>
    <property type="project" value="InterPro"/>
</dbReference>
<dbReference type="Gene3D" id="3.40.50.1400">
    <property type="match status" value="4"/>
</dbReference>
<gene>
    <name evidence="3" type="ORF">PLICRDRAFT_58548</name>
</gene>
<feature type="region of interest" description="Disordered" evidence="2">
    <location>
        <begin position="1"/>
        <end position="20"/>
    </location>
</feature>
<evidence type="ECO:0000256" key="1">
    <source>
        <dbReference type="RuleBase" id="RU004185"/>
    </source>
</evidence>
<feature type="compositionally biased region" description="Basic and acidic residues" evidence="2">
    <location>
        <begin position="1"/>
        <end position="10"/>
    </location>
</feature>
<evidence type="ECO:0000256" key="2">
    <source>
        <dbReference type="SAM" id="MobiDB-lite"/>
    </source>
</evidence>
<comment type="similarity">
    <text evidence="1">Belongs to the ferrochelatase family.</text>
</comment>
<proteinExistence type="inferred from homology"/>
<dbReference type="OrthoDB" id="1323at2759"/>
<keyword evidence="4" id="KW-1185">Reference proteome</keyword>
<organism evidence="3 4">
    <name type="scientific">Plicaturopsis crispa FD-325 SS-3</name>
    <dbReference type="NCBI Taxonomy" id="944288"/>
    <lineage>
        <taxon>Eukaryota</taxon>
        <taxon>Fungi</taxon>
        <taxon>Dikarya</taxon>
        <taxon>Basidiomycota</taxon>
        <taxon>Agaricomycotina</taxon>
        <taxon>Agaricomycetes</taxon>
        <taxon>Agaricomycetidae</taxon>
        <taxon>Amylocorticiales</taxon>
        <taxon>Amylocorticiaceae</taxon>
        <taxon>Plicatura</taxon>
        <taxon>Plicaturopsis crispa</taxon>
    </lineage>
</organism>
<dbReference type="HOGENOM" id="CLU_963518_0_0_1"/>
<dbReference type="AlphaFoldDB" id="A0A0C9SK59"/>
<protein>
    <recommendedName>
        <fullName evidence="5">Ferrochelatase</fullName>
    </recommendedName>
</protein>
<reference evidence="3 4" key="1">
    <citation type="submission" date="2014-06" db="EMBL/GenBank/DDBJ databases">
        <title>Evolutionary Origins and Diversification of the Mycorrhizal Mutualists.</title>
        <authorList>
            <consortium name="DOE Joint Genome Institute"/>
            <consortium name="Mycorrhizal Genomics Consortium"/>
            <person name="Kohler A."/>
            <person name="Kuo A."/>
            <person name="Nagy L.G."/>
            <person name="Floudas D."/>
            <person name="Copeland A."/>
            <person name="Barry K.W."/>
            <person name="Cichocki N."/>
            <person name="Veneault-Fourrey C."/>
            <person name="LaButti K."/>
            <person name="Lindquist E.A."/>
            <person name="Lipzen A."/>
            <person name="Lundell T."/>
            <person name="Morin E."/>
            <person name="Murat C."/>
            <person name="Riley R."/>
            <person name="Ohm R."/>
            <person name="Sun H."/>
            <person name="Tunlid A."/>
            <person name="Henrissat B."/>
            <person name="Grigoriev I.V."/>
            <person name="Hibbett D.S."/>
            <person name="Martin F."/>
        </authorList>
    </citation>
    <scope>NUCLEOTIDE SEQUENCE [LARGE SCALE GENOMIC DNA]</scope>
    <source>
        <strain evidence="3 4">FD-325 SS-3</strain>
    </source>
</reference>
<accession>A0A0C9SK59</accession>
<dbReference type="GO" id="GO:0006783">
    <property type="term" value="P:heme biosynthetic process"/>
    <property type="evidence" value="ECO:0007669"/>
    <property type="project" value="InterPro"/>
</dbReference>
<dbReference type="Pfam" id="PF00762">
    <property type="entry name" value="Ferrochelatase"/>
    <property type="match status" value="2"/>
</dbReference>
<dbReference type="SUPFAM" id="SSF53800">
    <property type="entry name" value="Chelatase"/>
    <property type="match status" value="1"/>
</dbReference>
<evidence type="ECO:0000313" key="3">
    <source>
        <dbReference type="EMBL" id="KII83166.1"/>
    </source>
</evidence>
<evidence type="ECO:0000313" key="4">
    <source>
        <dbReference type="Proteomes" id="UP000053263"/>
    </source>
</evidence>
<dbReference type="PANTHER" id="PTHR11108">
    <property type="entry name" value="FERROCHELATASE"/>
    <property type="match status" value="1"/>
</dbReference>
<dbReference type="Proteomes" id="UP000053263">
    <property type="component" value="Unassembled WGS sequence"/>
</dbReference>
<sequence length="289" mass="31937">MHRPREKGESRLFGITGTAGDTGEKSKRYVCLFRPQGQRVTEDARKPAIVMMNMGGPSTIEQQYTDIGGCSPILRYTELQAYVAFRYARPLRDGAAVAFTFTQYPHSLNKLFRRGQIGDVEWSVIDRWGTHPGFNESVAQHVKAAIAKFPEATRSDTVLLFSTHFLPMSVGNCGDPFILEVSAIVATVMERMTRSTSRTRKTPVVLVPIAFTSDHIETLYELELKCLKEQHGMEAIRGESLNDSPVFIRALAGIASEHLRAPTSVQLGLGLRCPGCTNATGLFLSSFPP</sequence>
<dbReference type="PANTHER" id="PTHR11108:SF1">
    <property type="entry name" value="FERROCHELATASE, MITOCHONDRIAL"/>
    <property type="match status" value="1"/>
</dbReference>
<dbReference type="EMBL" id="KN832581">
    <property type="protein sequence ID" value="KII83166.1"/>
    <property type="molecule type" value="Genomic_DNA"/>
</dbReference>
<dbReference type="InterPro" id="IPR001015">
    <property type="entry name" value="Ferrochelatase"/>
</dbReference>
<evidence type="ECO:0008006" key="5">
    <source>
        <dbReference type="Google" id="ProtNLM"/>
    </source>
</evidence>